<reference evidence="4 5" key="1">
    <citation type="submission" date="2011-02" db="EMBL/GenBank/DDBJ databases">
        <title>The Genome Sequence of Sphaeroforma arctica JP610.</title>
        <authorList>
            <consortium name="The Broad Institute Genome Sequencing Platform"/>
            <person name="Russ C."/>
            <person name="Cuomo C."/>
            <person name="Young S.K."/>
            <person name="Zeng Q."/>
            <person name="Gargeya S."/>
            <person name="Alvarado L."/>
            <person name="Berlin A."/>
            <person name="Chapman S.B."/>
            <person name="Chen Z."/>
            <person name="Freedman E."/>
            <person name="Gellesch M."/>
            <person name="Goldberg J."/>
            <person name="Griggs A."/>
            <person name="Gujja S."/>
            <person name="Heilman E."/>
            <person name="Heiman D."/>
            <person name="Howarth C."/>
            <person name="Mehta T."/>
            <person name="Neiman D."/>
            <person name="Pearson M."/>
            <person name="Roberts A."/>
            <person name="Saif S."/>
            <person name="Shea T."/>
            <person name="Shenoy N."/>
            <person name="Sisk P."/>
            <person name="Stolte C."/>
            <person name="Sykes S."/>
            <person name="White J."/>
            <person name="Yandava C."/>
            <person name="Burger G."/>
            <person name="Gray M.W."/>
            <person name="Holland P.W.H."/>
            <person name="King N."/>
            <person name="Lang F.B.F."/>
            <person name="Roger A.J."/>
            <person name="Ruiz-Trillo I."/>
            <person name="Haas B."/>
            <person name="Nusbaum C."/>
            <person name="Birren B."/>
        </authorList>
    </citation>
    <scope>NUCLEOTIDE SEQUENCE [LARGE SCALE GENOMIC DNA]</scope>
    <source>
        <strain evidence="4 5">JP610</strain>
    </source>
</reference>
<accession>A0A0L0F1M8</accession>
<dbReference type="PANTHER" id="PTHR23113">
    <property type="entry name" value="GUANINE NUCLEOTIDE EXCHANGE FACTOR"/>
    <property type="match status" value="1"/>
</dbReference>
<evidence type="ECO:0000259" key="3">
    <source>
        <dbReference type="PROSITE" id="PS50009"/>
    </source>
</evidence>
<organism evidence="4 5">
    <name type="scientific">Sphaeroforma arctica JP610</name>
    <dbReference type="NCBI Taxonomy" id="667725"/>
    <lineage>
        <taxon>Eukaryota</taxon>
        <taxon>Ichthyosporea</taxon>
        <taxon>Ichthyophonida</taxon>
        <taxon>Sphaeroforma</taxon>
    </lineage>
</organism>
<dbReference type="AlphaFoldDB" id="A0A0L0F1M8"/>
<evidence type="ECO:0000256" key="2">
    <source>
        <dbReference type="PROSITE-ProRule" id="PRU00168"/>
    </source>
</evidence>
<feature type="domain" description="Ras-GEF" evidence="3">
    <location>
        <begin position="1"/>
        <end position="61"/>
    </location>
</feature>
<dbReference type="Proteomes" id="UP000054560">
    <property type="component" value="Unassembled WGS sequence"/>
</dbReference>
<protein>
    <recommendedName>
        <fullName evidence="3">Ras-GEF domain-containing protein</fullName>
    </recommendedName>
</protein>
<sequence>ALPARLVQDYSEMSELMNSKGNFLKYRTAIALPASKSAASEPILPYLGVFLSDLTFIDEGK</sequence>
<dbReference type="GO" id="GO:0005085">
    <property type="term" value="F:guanyl-nucleotide exchange factor activity"/>
    <property type="evidence" value="ECO:0007669"/>
    <property type="project" value="UniProtKB-KW"/>
</dbReference>
<gene>
    <name evidence="4" type="ORF">SARC_16915</name>
</gene>
<evidence type="ECO:0000313" key="4">
    <source>
        <dbReference type="EMBL" id="KNC70556.1"/>
    </source>
</evidence>
<proteinExistence type="predicted"/>
<dbReference type="OrthoDB" id="10254377at2759"/>
<dbReference type="InterPro" id="IPR023578">
    <property type="entry name" value="Ras_GEF_dom_sf"/>
</dbReference>
<dbReference type="InterPro" id="IPR036964">
    <property type="entry name" value="RASGEF_cat_dom_sf"/>
</dbReference>
<dbReference type="PANTHER" id="PTHR23113:SF366">
    <property type="entry name" value="RAS GUANINE NUCLEOTIDE EXCHANGE FACTOR R"/>
    <property type="match status" value="1"/>
</dbReference>
<keyword evidence="1 2" id="KW-0344">Guanine-nucleotide releasing factor</keyword>
<dbReference type="GO" id="GO:0007265">
    <property type="term" value="P:Ras protein signal transduction"/>
    <property type="evidence" value="ECO:0007669"/>
    <property type="project" value="TreeGrafter"/>
</dbReference>
<dbReference type="SUPFAM" id="SSF48366">
    <property type="entry name" value="Ras GEF"/>
    <property type="match status" value="1"/>
</dbReference>
<dbReference type="Gene3D" id="1.10.840.10">
    <property type="entry name" value="Ras guanine-nucleotide exchange factors catalytic domain"/>
    <property type="match status" value="1"/>
</dbReference>
<keyword evidence="5" id="KW-1185">Reference proteome</keyword>
<feature type="non-terminal residue" evidence="4">
    <location>
        <position position="1"/>
    </location>
</feature>
<dbReference type="GO" id="GO:0005886">
    <property type="term" value="C:plasma membrane"/>
    <property type="evidence" value="ECO:0007669"/>
    <property type="project" value="TreeGrafter"/>
</dbReference>
<dbReference type="EMBL" id="KQ250820">
    <property type="protein sequence ID" value="KNC70556.1"/>
    <property type="molecule type" value="Genomic_DNA"/>
</dbReference>
<dbReference type="Pfam" id="PF00617">
    <property type="entry name" value="RasGEF"/>
    <property type="match status" value="1"/>
</dbReference>
<dbReference type="PROSITE" id="PS50009">
    <property type="entry name" value="RASGEF_CAT"/>
    <property type="match status" value="1"/>
</dbReference>
<dbReference type="InterPro" id="IPR001895">
    <property type="entry name" value="RASGEF_cat_dom"/>
</dbReference>
<dbReference type="GeneID" id="25917419"/>
<evidence type="ECO:0000313" key="5">
    <source>
        <dbReference type="Proteomes" id="UP000054560"/>
    </source>
</evidence>
<name>A0A0L0F1M8_9EUKA</name>
<dbReference type="RefSeq" id="XP_014144458.1">
    <property type="nucleotide sequence ID" value="XM_014288983.1"/>
</dbReference>
<evidence type="ECO:0000256" key="1">
    <source>
        <dbReference type="ARBA" id="ARBA00022658"/>
    </source>
</evidence>
<dbReference type="InterPro" id="IPR008937">
    <property type="entry name" value="Ras-like_GEF"/>
</dbReference>